<proteinExistence type="predicted"/>
<accession>A0ABN8HZ77</accession>
<feature type="non-terminal residue" evidence="2">
    <location>
        <position position="68"/>
    </location>
</feature>
<keyword evidence="3" id="KW-1185">Reference proteome</keyword>
<dbReference type="Proteomes" id="UP000837857">
    <property type="component" value="Chromosome 13"/>
</dbReference>
<gene>
    <name evidence="2" type="ORF">IPOD504_LOCUS3391</name>
</gene>
<evidence type="ECO:0000313" key="3">
    <source>
        <dbReference type="Proteomes" id="UP000837857"/>
    </source>
</evidence>
<reference evidence="2" key="1">
    <citation type="submission" date="2022-03" db="EMBL/GenBank/DDBJ databases">
        <authorList>
            <person name="Martin H S."/>
        </authorList>
    </citation>
    <scope>NUCLEOTIDE SEQUENCE</scope>
</reference>
<dbReference type="EMBL" id="OW152825">
    <property type="protein sequence ID" value="CAH2041758.1"/>
    <property type="molecule type" value="Genomic_DNA"/>
</dbReference>
<evidence type="ECO:0000313" key="2">
    <source>
        <dbReference type="EMBL" id="CAH2041758.1"/>
    </source>
</evidence>
<protein>
    <submittedName>
        <fullName evidence="2">Uncharacterized protein</fullName>
    </submittedName>
</protein>
<name>A0ABN8HZ77_9NEOP</name>
<organism evidence="2 3">
    <name type="scientific">Iphiclides podalirius</name>
    <name type="common">scarce swallowtail</name>
    <dbReference type="NCBI Taxonomy" id="110791"/>
    <lineage>
        <taxon>Eukaryota</taxon>
        <taxon>Metazoa</taxon>
        <taxon>Ecdysozoa</taxon>
        <taxon>Arthropoda</taxon>
        <taxon>Hexapoda</taxon>
        <taxon>Insecta</taxon>
        <taxon>Pterygota</taxon>
        <taxon>Neoptera</taxon>
        <taxon>Endopterygota</taxon>
        <taxon>Lepidoptera</taxon>
        <taxon>Glossata</taxon>
        <taxon>Ditrysia</taxon>
        <taxon>Papilionoidea</taxon>
        <taxon>Papilionidae</taxon>
        <taxon>Papilioninae</taxon>
        <taxon>Iphiclides</taxon>
    </lineage>
</organism>
<evidence type="ECO:0000256" key="1">
    <source>
        <dbReference type="SAM" id="MobiDB-lite"/>
    </source>
</evidence>
<sequence length="68" mass="7056">MRAAGQFASVAHPLAVSLSRADAPRTASAHIGVPGQGRERKSGTGLDTYETNSVAIQNARARISPARV</sequence>
<feature type="region of interest" description="Disordered" evidence="1">
    <location>
        <begin position="19"/>
        <end position="47"/>
    </location>
</feature>